<comment type="caution">
    <text evidence="2">The sequence shown here is derived from an EMBL/GenBank/DDBJ whole genome shotgun (WGS) entry which is preliminary data.</text>
</comment>
<proteinExistence type="predicted"/>
<dbReference type="Pfam" id="PF12697">
    <property type="entry name" value="Abhydrolase_6"/>
    <property type="match status" value="1"/>
</dbReference>
<feature type="domain" description="AB hydrolase-1" evidence="1">
    <location>
        <begin position="24"/>
        <end position="243"/>
    </location>
</feature>
<dbReference type="Gene3D" id="3.40.50.1820">
    <property type="entry name" value="alpha/beta hydrolase"/>
    <property type="match status" value="1"/>
</dbReference>
<accession>A0A7W8EJT6</accession>
<evidence type="ECO:0000313" key="3">
    <source>
        <dbReference type="Proteomes" id="UP000568380"/>
    </source>
</evidence>
<dbReference type="RefSeq" id="WP_184972673.1">
    <property type="nucleotide sequence ID" value="NZ_JACHIN010000017.1"/>
</dbReference>
<evidence type="ECO:0000259" key="1">
    <source>
        <dbReference type="Pfam" id="PF12697"/>
    </source>
</evidence>
<dbReference type="EMBL" id="JACHIN010000017">
    <property type="protein sequence ID" value="MBB5083515.1"/>
    <property type="molecule type" value="Genomic_DNA"/>
</dbReference>
<organism evidence="2 3">
    <name type="scientific">Nonomuraea endophytica</name>
    <dbReference type="NCBI Taxonomy" id="714136"/>
    <lineage>
        <taxon>Bacteria</taxon>
        <taxon>Bacillati</taxon>
        <taxon>Actinomycetota</taxon>
        <taxon>Actinomycetes</taxon>
        <taxon>Streptosporangiales</taxon>
        <taxon>Streptosporangiaceae</taxon>
        <taxon>Nonomuraea</taxon>
    </lineage>
</organism>
<gene>
    <name evidence="2" type="ORF">HNR40_009019</name>
</gene>
<dbReference type="AlphaFoldDB" id="A0A7W8EJT6"/>
<reference evidence="2 3" key="1">
    <citation type="submission" date="2020-08" db="EMBL/GenBank/DDBJ databases">
        <title>Genomic Encyclopedia of Type Strains, Phase IV (KMG-IV): sequencing the most valuable type-strain genomes for metagenomic binning, comparative biology and taxonomic classification.</title>
        <authorList>
            <person name="Goeker M."/>
        </authorList>
    </citation>
    <scope>NUCLEOTIDE SEQUENCE [LARGE SCALE GENOMIC DNA]</scope>
    <source>
        <strain evidence="2 3">DSM 45385</strain>
    </source>
</reference>
<keyword evidence="3" id="KW-1185">Reference proteome</keyword>
<dbReference type="GO" id="GO:0003824">
    <property type="term" value="F:catalytic activity"/>
    <property type="evidence" value="ECO:0007669"/>
    <property type="project" value="UniProtKB-ARBA"/>
</dbReference>
<dbReference type="SUPFAM" id="SSF53474">
    <property type="entry name" value="alpha/beta-Hydrolases"/>
    <property type="match status" value="1"/>
</dbReference>
<sequence length="259" mass="27158">MSTVRSQDGTTLAYDRTGEGPALVIIGGGGATDRSVNAPLAGLLADSFTVYNYDRRGSGESGDTEPFTVERVYQDLDAVIREAGGQAYVFGSSGGGIIGLEAVLNGLPITKLAVWEAPYIVDDSRPPVPADYLDRLVALREQGRRGDMVELFLTAAVGLPAEFVTPMRGMPMWPGMEKAAHTLIYDAMVVGDFSLSAERMAGVAIPTLVLDGGTMPWATNSAEALAAALPAARRETLAGQPHNVDAAALAPALRAFFAS</sequence>
<name>A0A7W8EJT6_9ACTN</name>
<protein>
    <submittedName>
        <fullName evidence="2">Pimeloyl-ACP methyl ester carboxylesterase</fullName>
    </submittedName>
</protein>
<dbReference type="Proteomes" id="UP000568380">
    <property type="component" value="Unassembled WGS sequence"/>
</dbReference>
<dbReference type="InterPro" id="IPR000073">
    <property type="entry name" value="AB_hydrolase_1"/>
</dbReference>
<evidence type="ECO:0000313" key="2">
    <source>
        <dbReference type="EMBL" id="MBB5083515.1"/>
    </source>
</evidence>
<dbReference type="InterPro" id="IPR029058">
    <property type="entry name" value="AB_hydrolase_fold"/>
</dbReference>